<sequence>MPSTEVSNKALNDAAARVQQIMAQAVEWKNGPTGHLTMAMDITKILSPVFEQHGRSASMIPPLLLSAAMEWQDHLDPVTHQLFLSAPIWRNIVANDSQIQKHPLYRRALTFISSSNPSVISHSLVQLAQQVIADAPAESTVGSKPKPRPQRLRRKTLTVVESSDSDAIEIIDHVAATNVIGPDIRKGKGKQTALPKNVNGDTLVEGLKAETTMVRQRPMPKRKQMQATSGHDSKSGVMDRKGKGKEVPPPVDSVDGNGSALLQRKRSRDSSQNEQLTKSTSSATHPLLSTHTGDQCKPWFEEPLPLPATVAGKLTMSKQHKSSHWHTTSKVYDEDPSLEAASDVAKESAVGTVGIQVLDVYLTSQKMQNTININVATIDNAALKRLSLPPVTSVSAYSLSSLESSLTVSHPAKLPPRHMQPLPSHTQLMDIDVLANTVVKDLQAMTLDAAKDLVLVLKSHEDMYNTIHNLHNQVIKLHAWNAATADSLEALNVSVAAQDAKMRSMETLHADVAVLQDQIRTLQAESRTHENQLRAADVKLASQGSTTAVLQDTYEALRQCLIPTPSIPPHYNNVVFFPASHQHQVPYNQSLSVGQAQAMERLYFNFTPGPSTAAGPSVSALSASASILGAILAPPGPSTVAGPSGMHAPSGPSGSRVTGSSQSTGNLG</sequence>
<accession>A0A9P7F1T2</accession>
<dbReference type="Proteomes" id="UP000823399">
    <property type="component" value="Unassembled WGS sequence"/>
</dbReference>
<dbReference type="AlphaFoldDB" id="A0A9P7F1T2"/>
<feature type="coiled-coil region" evidence="1">
    <location>
        <begin position="505"/>
        <end position="539"/>
    </location>
</feature>
<feature type="compositionally biased region" description="Polar residues" evidence="2">
    <location>
        <begin position="270"/>
        <end position="293"/>
    </location>
</feature>
<dbReference type="RefSeq" id="XP_041289740.1">
    <property type="nucleotide sequence ID" value="XM_041441895.1"/>
</dbReference>
<keyword evidence="4" id="KW-1185">Reference proteome</keyword>
<organism evidence="3 4">
    <name type="scientific">Suillus discolor</name>
    <dbReference type="NCBI Taxonomy" id="1912936"/>
    <lineage>
        <taxon>Eukaryota</taxon>
        <taxon>Fungi</taxon>
        <taxon>Dikarya</taxon>
        <taxon>Basidiomycota</taxon>
        <taxon>Agaricomycotina</taxon>
        <taxon>Agaricomycetes</taxon>
        <taxon>Agaricomycetidae</taxon>
        <taxon>Boletales</taxon>
        <taxon>Suillineae</taxon>
        <taxon>Suillaceae</taxon>
        <taxon>Suillus</taxon>
    </lineage>
</organism>
<comment type="caution">
    <text evidence="3">The sequence shown here is derived from an EMBL/GenBank/DDBJ whole genome shotgun (WGS) entry which is preliminary data.</text>
</comment>
<dbReference type="OrthoDB" id="2648142at2759"/>
<evidence type="ECO:0000313" key="3">
    <source>
        <dbReference type="EMBL" id="KAG2101093.1"/>
    </source>
</evidence>
<protein>
    <submittedName>
        <fullName evidence="3">Uncharacterized protein</fullName>
    </submittedName>
</protein>
<dbReference type="EMBL" id="JABBWM010000052">
    <property type="protein sequence ID" value="KAG2101093.1"/>
    <property type="molecule type" value="Genomic_DNA"/>
</dbReference>
<evidence type="ECO:0000256" key="2">
    <source>
        <dbReference type="SAM" id="MobiDB-lite"/>
    </source>
</evidence>
<dbReference type="GeneID" id="64704154"/>
<keyword evidence="1" id="KW-0175">Coiled coil</keyword>
<reference evidence="3" key="1">
    <citation type="journal article" date="2020" name="New Phytol.">
        <title>Comparative genomics reveals dynamic genome evolution in host specialist ectomycorrhizal fungi.</title>
        <authorList>
            <person name="Lofgren L.A."/>
            <person name="Nguyen N.H."/>
            <person name="Vilgalys R."/>
            <person name="Ruytinx J."/>
            <person name="Liao H.L."/>
            <person name="Branco S."/>
            <person name="Kuo A."/>
            <person name="LaButti K."/>
            <person name="Lipzen A."/>
            <person name="Andreopoulos W."/>
            <person name="Pangilinan J."/>
            <person name="Riley R."/>
            <person name="Hundley H."/>
            <person name="Na H."/>
            <person name="Barry K."/>
            <person name="Grigoriev I.V."/>
            <person name="Stajich J.E."/>
            <person name="Kennedy P.G."/>
        </authorList>
    </citation>
    <scope>NUCLEOTIDE SEQUENCE</scope>
    <source>
        <strain evidence="3">FC423</strain>
    </source>
</reference>
<evidence type="ECO:0000256" key="1">
    <source>
        <dbReference type="SAM" id="Coils"/>
    </source>
</evidence>
<evidence type="ECO:0000313" key="4">
    <source>
        <dbReference type="Proteomes" id="UP000823399"/>
    </source>
</evidence>
<name>A0A9P7F1T2_9AGAM</name>
<feature type="compositionally biased region" description="Polar residues" evidence="2">
    <location>
        <begin position="652"/>
        <end position="668"/>
    </location>
</feature>
<feature type="compositionally biased region" description="Basic and acidic residues" evidence="2">
    <location>
        <begin position="231"/>
        <end position="246"/>
    </location>
</feature>
<feature type="region of interest" description="Disordered" evidence="2">
    <location>
        <begin position="205"/>
        <end position="299"/>
    </location>
</feature>
<gene>
    <name evidence="3" type="ORF">F5147DRAFT_776822</name>
</gene>
<feature type="region of interest" description="Disordered" evidence="2">
    <location>
        <begin position="638"/>
        <end position="668"/>
    </location>
</feature>
<proteinExistence type="predicted"/>